<dbReference type="EMBL" id="CAJVPV010004328">
    <property type="protein sequence ID" value="CAG8571407.1"/>
    <property type="molecule type" value="Genomic_DNA"/>
</dbReference>
<keyword evidence="2" id="KW-1185">Reference proteome</keyword>
<gene>
    <name evidence="1" type="ORF">AMORRO_LOCUS6489</name>
</gene>
<sequence length="463" mass="53111">SNKCKCRSCVCDKMKESTPITPARKAYTSITRGNNGAKRKSKLSKVQGTIDFSKLEFINFERKQGVTIYRCGEVVWVDVLKTGDKTLIRLAESTSKEIDIRYWPGIILKRTRTHPSNEHEDSTPKTSEDDLSLMEVDTPNTEYGFIGEVGVPDESFVGSASPGSLTKIKEKDILTSQNSPEFDNCYVLIPTTNCSQNSYPVNDASRLSEDEFLVSETFSTQDTPLASATKKFDSQKLELDREALSPWLTRRPNILKSLDSDCDTDNENDESLVRNYVDAVRKATLLSRSYTTLNVYQEDVMDYSQMIDMLRQNERRRVKDKVIRSEAILFGNELFCIEDIIRLTPCDIENPTYEDYPDPQYIYLKDICETNNGIQLIGDGLIRRRLVNENDARFITDYEWYRINFPEEEYTIDLGEVAGRFYVDYPDLEEIMGCSRSMTLKELWGGQSFYRTIMNTMNVSPIV</sequence>
<organism evidence="1 2">
    <name type="scientific">Acaulospora morrowiae</name>
    <dbReference type="NCBI Taxonomy" id="94023"/>
    <lineage>
        <taxon>Eukaryota</taxon>
        <taxon>Fungi</taxon>
        <taxon>Fungi incertae sedis</taxon>
        <taxon>Mucoromycota</taxon>
        <taxon>Glomeromycotina</taxon>
        <taxon>Glomeromycetes</taxon>
        <taxon>Diversisporales</taxon>
        <taxon>Acaulosporaceae</taxon>
        <taxon>Acaulospora</taxon>
    </lineage>
</organism>
<accession>A0A9N9BQ36</accession>
<protein>
    <submittedName>
        <fullName evidence="1">1782_t:CDS:1</fullName>
    </submittedName>
</protein>
<reference evidence="1" key="1">
    <citation type="submission" date="2021-06" db="EMBL/GenBank/DDBJ databases">
        <authorList>
            <person name="Kallberg Y."/>
            <person name="Tangrot J."/>
            <person name="Rosling A."/>
        </authorList>
    </citation>
    <scope>NUCLEOTIDE SEQUENCE</scope>
    <source>
        <strain evidence="1">CL551</strain>
    </source>
</reference>
<dbReference type="Proteomes" id="UP000789342">
    <property type="component" value="Unassembled WGS sequence"/>
</dbReference>
<evidence type="ECO:0000313" key="2">
    <source>
        <dbReference type="Proteomes" id="UP000789342"/>
    </source>
</evidence>
<dbReference type="OrthoDB" id="2421327at2759"/>
<feature type="non-terminal residue" evidence="1">
    <location>
        <position position="463"/>
    </location>
</feature>
<proteinExistence type="predicted"/>
<evidence type="ECO:0000313" key="1">
    <source>
        <dbReference type="EMBL" id="CAG8571407.1"/>
    </source>
</evidence>
<comment type="caution">
    <text evidence="1">The sequence shown here is derived from an EMBL/GenBank/DDBJ whole genome shotgun (WGS) entry which is preliminary data.</text>
</comment>
<dbReference type="AlphaFoldDB" id="A0A9N9BQ36"/>
<name>A0A9N9BQ36_9GLOM</name>